<feature type="transmembrane region" description="Helical" evidence="1">
    <location>
        <begin position="66"/>
        <end position="88"/>
    </location>
</feature>
<dbReference type="AlphaFoldDB" id="A0AA36C722"/>
<dbReference type="Proteomes" id="UP001177023">
    <property type="component" value="Unassembled WGS sequence"/>
</dbReference>
<reference evidence="2" key="1">
    <citation type="submission" date="2023-06" db="EMBL/GenBank/DDBJ databases">
        <authorList>
            <person name="Delattre M."/>
        </authorList>
    </citation>
    <scope>NUCLEOTIDE SEQUENCE</scope>
    <source>
        <strain evidence="2">AF72</strain>
    </source>
</reference>
<keyword evidence="3" id="KW-1185">Reference proteome</keyword>
<name>A0AA36C722_9BILA</name>
<protein>
    <submittedName>
        <fullName evidence="2">Uncharacterized protein</fullName>
    </submittedName>
</protein>
<feature type="transmembrane region" description="Helical" evidence="1">
    <location>
        <begin position="7"/>
        <end position="26"/>
    </location>
</feature>
<keyword evidence="1" id="KW-0472">Membrane</keyword>
<evidence type="ECO:0000256" key="1">
    <source>
        <dbReference type="SAM" id="Phobius"/>
    </source>
</evidence>
<keyword evidence="1" id="KW-1133">Transmembrane helix</keyword>
<sequence>MKKYKWLLFTYQFLSICFELYIHAILPEGNNESPLLLKVLQDVPNYGFLRTVPDLWVVDGSDPFSLWPVSAQLTAALSILFMALYYVIIGIAIPLFTLATPWAIGTTVIWVQFEIPAAAWNAIFFLDGCHALVASVEILGLTPCYRQYIFSPFRKLGRRILTIAVQQTPTNEKSLASTIRPSFRLADIMIAQI</sequence>
<evidence type="ECO:0000313" key="3">
    <source>
        <dbReference type="Proteomes" id="UP001177023"/>
    </source>
</evidence>
<dbReference type="EMBL" id="CATQJA010000593">
    <property type="protein sequence ID" value="CAJ0561916.1"/>
    <property type="molecule type" value="Genomic_DNA"/>
</dbReference>
<comment type="caution">
    <text evidence="2">The sequence shown here is derived from an EMBL/GenBank/DDBJ whole genome shotgun (WGS) entry which is preliminary data.</text>
</comment>
<feature type="transmembrane region" description="Helical" evidence="1">
    <location>
        <begin position="95"/>
        <end position="113"/>
    </location>
</feature>
<keyword evidence="1" id="KW-0812">Transmembrane</keyword>
<organism evidence="2 3">
    <name type="scientific">Mesorhabditis spiculigera</name>
    <dbReference type="NCBI Taxonomy" id="96644"/>
    <lineage>
        <taxon>Eukaryota</taxon>
        <taxon>Metazoa</taxon>
        <taxon>Ecdysozoa</taxon>
        <taxon>Nematoda</taxon>
        <taxon>Chromadorea</taxon>
        <taxon>Rhabditida</taxon>
        <taxon>Rhabditina</taxon>
        <taxon>Rhabditomorpha</taxon>
        <taxon>Rhabditoidea</taxon>
        <taxon>Rhabditidae</taxon>
        <taxon>Mesorhabditinae</taxon>
        <taxon>Mesorhabditis</taxon>
    </lineage>
</organism>
<feature type="transmembrane region" description="Helical" evidence="1">
    <location>
        <begin position="119"/>
        <end position="145"/>
    </location>
</feature>
<evidence type="ECO:0000313" key="2">
    <source>
        <dbReference type="EMBL" id="CAJ0561916.1"/>
    </source>
</evidence>
<accession>A0AA36C722</accession>
<feature type="non-terminal residue" evidence="2">
    <location>
        <position position="1"/>
    </location>
</feature>
<proteinExistence type="predicted"/>
<gene>
    <name evidence="2" type="ORF">MSPICULIGERA_LOCUS1975</name>
</gene>